<dbReference type="Proteomes" id="UP001384579">
    <property type="component" value="Unassembled WGS sequence"/>
</dbReference>
<reference evidence="2 3" key="1">
    <citation type="journal article" date="2020" name="Harmful Algae">
        <title>Molecular and morphological characterization of a novel dihydroanatoxin-a producing Microcoleus species (cyanobacteria) from the Russian River, California, USA.</title>
        <authorList>
            <person name="Conklin K.Y."/>
            <person name="Stancheva R."/>
            <person name="Otten T.G."/>
            <person name="Fadness R."/>
            <person name="Boyer G.L."/>
            <person name="Read B."/>
            <person name="Zhang X."/>
            <person name="Sheath R.G."/>
        </authorList>
    </citation>
    <scope>NUCLEOTIDE SEQUENCE [LARGE SCALE GENOMIC DNA]</scope>
    <source>
        <strain evidence="2 3">PTRS2</strain>
    </source>
</reference>
<dbReference type="EMBL" id="JBBLXS010000024">
    <property type="protein sequence ID" value="MEK0183887.1"/>
    <property type="molecule type" value="Genomic_DNA"/>
</dbReference>
<evidence type="ECO:0000313" key="3">
    <source>
        <dbReference type="Proteomes" id="UP001384579"/>
    </source>
</evidence>
<gene>
    <name evidence="2" type="ORF">WMG39_03385</name>
</gene>
<feature type="transmembrane region" description="Helical" evidence="1">
    <location>
        <begin position="432"/>
        <end position="451"/>
    </location>
</feature>
<keyword evidence="3" id="KW-1185">Reference proteome</keyword>
<keyword evidence="1" id="KW-1133">Transmembrane helix</keyword>
<evidence type="ECO:0000256" key="1">
    <source>
        <dbReference type="SAM" id="Phobius"/>
    </source>
</evidence>
<accession>A0ABU8YHT6</accession>
<protein>
    <submittedName>
        <fullName evidence="2">Uncharacterized protein</fullName>
    </submittedName>
</protein>
<keyword evidence="1" id="KW-0812">Transmembrane</keyword>
<proteinExistence type="predicted"/>
<sequence length="512" mass="58198">MTPSSKIYAPNVYLFAFNPCNALESQSNSPVEFASLWQNCDEILPTKLAVSSKFNDSYFHKKYEPVGRRVNLIDKSKVNGRNSLAFAKEIMVDNQPIPVKGFAQPMRIDDSYALGLQIRIPEKDKGIKTPAVDVSILKQFNPGDCLLPNFVQSYFGQTLLITAWLSVEPNQEAREDSQFIKKLGKQCLENLISGDNLPDFCRQGELFGSPILEYGNLSQPDSYCHVIIWFFNSATTDDIWDETRYSDFMDLFLYRHKILRADQDSRKLYAVIREEYKHIQLDIDKTFDYLERDRAQQRQSKGAGLNEEELEYLETQMIKLPQRAVKYARMLSDLQFRENTIAINAQNYQDKLNQISLDITACKKYNDSDADLSFLATFSTQNCPQFQRQIQADLGYFKHGSGLLDKAMEAIRGVVSIEEAYRDAKLEVTIQAVGFGLGVAGVAAGGAPYLIKQDAPDRKFYLPLLSSVEIHPFVLVLLISLSAGGAVWFVFMFGIKIKQLLPKIKQQLPPFR</sequence>
<feature type="transmembrane region" description="Helical" evidence="1">
    <location>
        <begin position="471"/>
        <end position="495"/>
    </location>
</feature>
<organism evidence="2 3">
    <name type="scientific">Microcoleus anatoxicus PTRS2</name>
    <dbReference type="NCBI Taxonomy" id="2705321"/>
    <lineage>
        <taxon>Bacteria</taxon>
        <taxon>Bacillati</taxon>
        <taxon>Cyanobacteriota</taxon>
        <taxon>Cyanophyceae</taxon>
        <taxon>Oscillatoriophycideae</taxon>
        <taxon>Oscillatoriales</taxon>
        <taxon>Microcoleaceae</taxon>
        <taxon>Microcoleus</taxon>
        <taxon>Microcoleus anatoxicus</taxon>
    </lineage>
</organism>
<name>A0ABU8YHT6_9CYAN</name>
<comment type="caution">
    <text evidence="2">The sequence shown here is derived from an EMBL/GenBank/DDBJ whole genome shotgun (WGS) entry which is preliminary data.</text>
</comment>
<evidence type="ECO:0000313" key="2">
    <source>
        <dbReference type="EMBL" id="MEK0183887.1"/>
    </source>
</evidence>
<keyword evidence="1" id="KW-0472">Membrane</keyword>
<dbReference type="RefSeq" id="WP_340522413.1">
    <property type="nucleotide sequence ID" value="NZ_JBBLXS010000024.1"/>
</dbReference>